<dbReference type="Pfam" id="PF16036">
    <property type="entry name" value="Chalcone_3"/>
    <property type="match status" value="1"/>
</dbReference>
<name>A0ABS0AFS6_9GAMM</name>
<dbReference type="Gene3D" id="3.50.70.10">
    <property type="match status" value="1"/>
</dbReference>
<dbReference type="InterPro" id="IPR016088">
    <property type="entry name" value="Chalcone_isomerase_3-sand"/>
</dbReference>
<dbReference type="EMBL" id="ARXR01000010">
    <property type="protein sequence ID" value="MBF5052977.1"/>
    <property type="molecule type" value="Genomic_DNA"/>
</dbReference>
<organism evidence="2 3">
    <name type="scientific">Alloalcanivorax venustensis ISO4</name>
    <dbReference type="NCBI Taxonomy" id="1177184"/>
    <lineage>
        <taxon>Bacteria</taxon>
        <taxon>Pseudomonadati</taxon>
        <taxon>Pseudomonadota</taxon>
        <taxon>Gammaproteobacteria</taxon>
        <taxon>Oceanospirillales</taxon>
        <taxon>Alcanivoracaceae</taxon>
        <taxon>Alloalcanivorax</taxon>
    </lineage>
</organism>
<evidence type="ECO:0000313" key="2">
    <source>
        <dbReference type="EMBL" id="MBF5052977.1"/>
    </source>
</evidence>
<reference evidence="2 3" key="1">
    <citation type="submission" date="2012-09" db="EMBL/GenBank/DDBJ databases">
        <title>Genome Sequence of alkane-degrading Bacterium Alcanivorax venustensis ISO4.</title>
        <authorList>
            <person name="Lai Q."/>
            <person name="Shao Z."/>
        </authorList>
    </citation>
    <scope>NUCLEOTIDE SEQUENCE [LARGE SCALE GENOMIC DNA]</scope>
    <source>
        <strain evidence="2 3">ISO4</strain>
    </source>
</reference>
<keyword evidence="3" id="KW-1185">Reference proteome</keyword>
<evidence type="ECO:0000313" key="3">
    <source>
        <dbReference type="Proteomes" id="UP000644441"/>
    </source>
</evidence>
<gene>
    <name evidence="2" type="ORF">ISO4_01579</name>
</gene>
<dbReference type="InterPro" id="IPR036298">
    <property type="entry name" value="Chalcone_isomerase_sf"/>
</dbReference>
<evidence type="ECO:0000259" key="1">
    <source>
        <dbReference type="Pfam" id="PF16036"/>
    </source>
</evidence>
<comment type="caution">
    <text evidence="2">The sequence shown here is derived from an EMBL/GenBank/DDBJ whole genome shotgun (WGS) entry which is preliminary data.</text>
</comment>
<dbReference type="Proteomes" id="UP000644441">
    <property type="component" value="Unassembled WGS sequence"/>
</dbReference>
<accession>A0ABS0AFS6</accession>
<proteinExistence type="predicted"/>
<protein>
    <recommendedName>
        <fullName evidence="1">Chalcone isomerase domain-containing protein</fullName>
    </recommendedName>
</protein>
<dbReference type="SUPFAM" id="SSF54626">
    <property type="entry name" value="Chalcone isomerase"/>
    <property type="match status" value="1"/>
</dbReference>
<dbReference type="InterPro" id="IPR016087">
    <property type="entry name" value="Chalcone_isomerase"/>
</dbReference>
<sequence>MALGSGAHAADFEDMSRCSSADVKALKVFNVGQASLFRADCGASDPLAPPMRLAFGYNREVPGDAFAKAARKMIERNVSEETFETLKERIDNFNSHYRTTRDGDRYTLDYDEDQSMVLRLNGEKLAEEQGEDFAQAYFSIWFGEDPYSDSLKEELLSVEP</sequence>
<feature type="domain" description="Chalcone isomerase" evidence="1">
    <location>
        <begin position="50"/>
        <end position="156"/>
    </location>
</feature>